<dbReference type="GO" id="GO:0016747">
    <property type="term" value="F:acyltransferase activity, transferring groups other than amino-acyl groups"/>
    <property type="evidence" value="ECO:0007669"/>
    <property type="project" value="InterPro"/>
</dbReference>
<evidence type="ECO:0000259" key="1">
    <source>
        <dbReference type="Pfam" id="PF13302"/>
    </source>
</evidence>
<organism evidence="2 3">
    <name type="scientific">Anthostomella pinea</name>
    <dbReference type="NCBI Taxonomy" id="933095"/>
    <lineage>
        <taxon>Eukaryota</taxon>
        <taxon>Fungi</taxon>
        <taxon>Dikarya</taxon>
        <taxon>Ascomycota</taxon>
        <taxon>Pezizomycotina</taxon>
        <taxon>Sordariomycetes</taxon>
        <taxon>Xylariomycetidae</taxon>
        <taxon>Xylariales</taxon>
        <taxon>Xylariaceae</taxon>
        <taxon>Anthostomella</taxon>
    </lineage>
</organism>
<dbReference type="Proteomes" id="UP001295740">
    <property type="component" value="Unassembled WGS sequence"/>
</dbReference>
<name>A0AAI8YNE4_9PEZI</name>
<sequence>MTTLAKDLPNLQLSLGVDDLANLAVTPWFSYIVNLVECPLPTIPERPHLKTERLILRPILPSDLDAFCELRKIPECQNQSKTRGRADESREETKQALEALNREEQNHWYFGVFLQATGELIGEAGLPDCVATATSNTGWPEAEFLLKPRFWRQGYGTEAFNALVDSWWGLPRERRRHQLITPLVPGIEPGAEVPEGLVFQWEAHNVRASGFFAKVLAQAPAAAEGTFESRDMRDGRQGEIVRWAGTLIGNPRS</sequence>
<proteinExistence type="predicted"/>
<dbReference type="Gene3D" id="3.40.630.30">
    <property type="match status" value="1"/>
</dbReference>
<dbReference type="EMBL" id="CAUWAG010000020">
    <property type="protein sequence ID" value="CAJ2513652.1"/>
    <property type="molecule type" value="Genomic_DNA"/>
</dbReference>
<evidence type="ECO:0000313" key="2">
    <source>
        <dbReference type="EMBL" id="CAJ2513652.1"/>
    </source>
</evidence>
<dbReference type="InterPro" id="IPR000182">
    <property type="entry name" value="GNAT_dom"/>
</dbReference>
<feature type="domain" description="N-acetyltransferase" evidence="1">
    <location>
        <begin position="53"/>
        <end position="171"/>
    </location>
</feature>
<dbReference type="AlphaFoldDB" id="A0AAI8YNE4"/>
<comment type="caution">
    <text evidence="2">The sequence shown here is derived from an EMBL/GenBank/DDBJ whole genome shotgun (WGS) entry which is preliminary data.</text>
</comment>
<dbReference type="InterPro" id="IPR051531">
    <property type="entry name" value="N-acetyltransferase"/>
</dbReference>
<evidence type="ECO:0000313" key="3">
    <source>
        <dbReference type="Proteomes" id="UP001295740"/>
    </source>
</evidence>
<dbReference type="PANTHER" id="PTHR43792:SF1">
    <property type="entry name" value="N-ACETYLTRANSFERASE DOMAIN-CONTAINING PROTEIN"/>
    <property type="match status" value="1"/>
</dbReference>
<accession>A0AAI8YNE4</accession>
<dbReference type="SUPFAM" id="SSF55729">
    <property type="entry name" value="Acyl-CoA N-acyltransferases (Nat)"/>
    <property type="match status" value="1"/>
</dbReference>
<dbReference type="PANTHER" id="PTHR43792">
    <property type="entry name" value="GNAT FAMILY, PUTATIVE (AFU_ORTHOLOGUE AFUA_3G00765)-RELATED-RELATED"/>
    <property type="match status" value="1"/>
</dbReference>
<reference evidence="2" key="1">
    <citation type="submission" date="2023-10" db="EMBL/GenBank/DDBJ databases">
        <authorList>
            <person name="Hackl T."/>
        </authorList>
    </citation>
    <scope>NUCLEOTIDE SEQUENCE</scope>
</reference>
<protein>
    <submittedName>
        <fullName evidence="2">Uu.00g017710.m01.CDS01</fullName>
    </submittedName>
</protein>
<dbReference type="Pfam" id="PF13302">
    <property type="entry name" value="Acetyltransf_3"/>
    <property type="match status" value="1"/>
</dbReference>
<gene>
    <name evidence="2" type="ORF">KHLLAP_LOCUS14120</name>
</gene>
<dbReference type="InterPro" id="IPR016181">
    <property type="entry name" value="Acyl_CoA_acyltransferase"/>
</dbReference>
<keyword evidence="3" id="KW-1185">Reference proteome</keyword>